<organism evidence="4 5">
    <name type="scientific">Asbolus verrucosus</name>
    <name type="common">Desert ironclad beetle</name>
    <dbReference type="NCBI Taxonomy" id="1661398"/>
    <lineage>
        <taxon>Eukaryota</taxon>
        <taxon>Metazoa</taxon>
        <taxon>Ecdysozoa</taxon>
        <taxon>Arthropoda</taxon>
        <taxon>Hexapoda</taxon>
        <taxon>Insecta</taxon>
        <taxon>Pterygota</taxon>
        <taxon>Neoptera</taxon>
        <taxon>Endopterygota</taxon>
        <taxon>Coleoptera</taxon>
        <taxon>Polyphaga</taxon>
        <taxon>Cucujiformia</taxon>
        <taxon>Tenebrionidae</taxon>
        <taxon>Pimeliinae</taxon>
        <taxon>Asbolus</taxon>
    </lineage>
</organism>
<dbReference type="GO" id="GO:0046872">
    <property type="term" value="F:metal ion binding"/>
    <property type="evidence" value="ECO:0007669"/>
    <property type="project" value="UniProtKB-KW"/>
</dbReference>
<name>A0A482VIQ0_ASBVE</name>
<dbReference type="EMBL" id="QDEB01096488">
    <property type="protein sequence ID" value="RZC32534.1"/>
    <property type="molecule type" value="Genomic_DNA"/>
</dbReference>
<comment type="cofactor">
    <cofactor evidence="1">
        <name>a divalent metal cation</name>
        <dbReference type="ChEBI" id="CHEBI:60240"/>
    </cofactor>
</comment>
<reference evidence="4 5" key="1">
    <citation type="submission" date="2017-03" db="EMBL/GenBank/DDBJ databases">
        <title>Genome of the blue death feigning beetle - Asbolus verrucosus.</title>
        <authorList>
            <person name="Rider S.D."/>
        </authorList>
    </citation>
    <scope>NUCLEOTIDE SEQUENCE [LARGE SCALE GENOMIC DNA]</scope>
    <source>
        <strain evidence="4">Butters</strain>
        <tissue evidence="4">Head and leg muscle</tissue>
    </source>
</reference>
<evidence type="ECO:0000259" key="3">
    <source>
        <dbReference type="Pfam" id="PF13359"/>
    </source>
</evidence>
<evidence type="ECO:0000313" key="5">
    <source>
        <dbReference type="Proteomes" id="UP000292052"/>
    </source>
</evidence>
<dbReference type="InterPro" id="IPR027806">
    <property type="entry name" value="HARBI1_dom"/>
</dbReference>
<keyword evidence="5" id="KW-1185">Reference proteome</keyword>
<sequence>MYKQHVMRMKFLLACVQDGQDQYMTIEIWKNSSICQLLRESNANVVLLGDQGYGIEKCLMTPYRQPRTPSEFSYNRLFKAERVIIESVLDRIIVACFVLHNIAKYLKDEEVLQDIQENDFDNNDNDEENDDIDLNMQQIRQRVLNKRQELYLNLFQKNKTLQITCLE</sequence>
<feature type="domain" description="DDE Tnp4" evidence="3">
    <location>
        <begin position="27"/>
        <end position="92"/>
    </location>
</feature>
<dbReference type="OrthoDB" id="6772612at2759"/>
<protein>
    <submittedName>
        <fullName evidence="4">DDE Tnp 4 domain containing protein</fullName>
    </submittedName>
</protein>
<evidence type="ECO:0000313" key="4">
    <source>
        <dbReference type="EMBL" id="RZC32534.1"/>
    </source>
</evidence>
<keyword evidence="2" id="KW-0479">Metal-binding</keyword>
<dbReference type="Proteomes" id="UP000292052">
    <property type="component" value="Unassembled WGS sequence"/>
</dbReference>
<dbReference type="STRING" id="1661398.A0A482VIQ0"/>
<dbReference type="Pfam" id="PF13359">
    <property type="entry name" value="DDE_Tnp_4"/>
    <property type="match status" value="1"/>
</dbReference>
<evidence type="ECO:0000256" key="1">
    <source>
        <dbReference type="ARBA" id="ARBA00001968"/>
    </source>
</evidence>
<accession>A0A482VIQ0</accession>
<gene>
    <name evidence="4" type="ORF">BDFB_010875</name>
</gene>
<proteinExistence type="predicted"/>
<comment type="caution">
    <text evidence="4">The sequence shown here is derived from an EMBL/GenBank/DDBJ whole genome shotgun (WGS) entry which is preliminary data.</text>
</comment>
<evidence type="ECO:0000256" key="2">
    <source>
        <dbReference type="ARBA" id="ARBA00022723"/>
    </source>
</evidence>
<dbReference type="AlphaFoldDB" id="A0A482VIQ0"/>